<dbReference type="Proteomes" id="UP001500542">
    <property type="component" value="Unassembled WGS sequence"/>
</dbReference>
<comment type="caution">
    <text evidence="1">The sequence shown here is derived from an EMBL/GenBank/DDBJ whole genome shotgun (WGS) entry which is preliminary data.</text>
</comment>
<gene>
    <name evidence="1" type="ORF">GCM10009554_79040</name>
</gene>
<sequence>MEYCEFADAQRAVEEQFECGEAGGGVLALTADPAAAGARDVQRFGGTGVAADCDDLAVDPVDIGAGDQVIADRL</sequence>
<organism evidence="1 2">
    <name type="scientific">Kribbella koreensis</name>
    <dbReference type="NCBI Taxonomy" id="57909"/>
    <lineage>
        <taxon>Bacteria</taxon>
        <taxon>Bacillati</taxon>
        <taxon>Actinomycetota</taxon>
        <taxon>Actinomycetes</taxon>
        <taxon>Propionibacteriales</taxon>
        <taxon>Kribbellaceae</taxon>
        <taxon>Kribbella</taxon>
    </lineage>
</organism>
<keyword evidence="2" id="KW-1185">Reference proteome</keyword>
<name>A0ABP4C8R7_9ACTN</name>
<evidence type="ECO:0000313" key="1">
    <source>
        <dbReference type="EMBL" id="GAA0961945.1"/>
    </source>
</evidence>
<protein>
    <submittedName>
        <fullName evidence="1">Uncharacterized protein</fullName>
    </submittedName>
</protein>
<reference evidence="2" key="1">
    <citation type="journal article" date="2019" name="Int. J. Syst. Evol. Microbiol.">
        <title>The Global Catalogue of Microorganisms (GCM) 10K type strain sequencing project: providing services to taxonomists for standard genome sequencing and annotation.</title>
        <authorList>
            <consortium name="The Broad Institute Genomics Platform"/>
            <consortium name="The Broad Institute Genome Sequencing Center for Infectious Disease"/>
            <person name="Wu L."/>
            <person name="Ma J."/>
        </authorList>
    </citation>
    <scope>NUCLEOTIDE SEQUENCE [LARGE SCALE GENOMIC DNA]</scope>
    <source>
        <strain evidence="2">JCM 10977</strain>
    </source>
</reference>
<accession>A0ABP4C8R7</accession>
<proteinExistence type="predicted"/>
<evidence type="ECO:0000313" key="2">
    <source>
        <dbReference type="Proteomes" id="UP001500542"/>
    </source>
</evidence>
<dbReference type="EMBL" id="BAAAHK010000023">
    <property type="protein sequence ID" value="GAA0961945.1"/>
    <property type="molecule type" value="Genomic_DNA"/>
</dbReference>